<dbReference type="Proteomes" id="UP000484015">
    <property type="component" value="Unassembled WGS sequence"/>
</dbReference>
<keyword evidence="3" id="KW-1185">Reference proteome</keyword>
<dbReference type="RefSeq" id="WP_155438320.1">
    <property type="nucleotide sequence ID" value="NZ_WNLA01000003.1"/>
</dbReference>
<dbReference type="EMBL" id="WNLA01000003">
    <property type="protein sequence ID" value="MTW01929.1"/>
    <property type="molecule type" value="Genomic_DNA"/>
</dbReference>
<evidence type="ECO:0000256" key="1">
    <source>
        <dbReference type="SAM" id="SignalP"/>
    </source>
</evidence>
<keyword evidence="1" id="KW-0732">Signal</keyword>
<comment type="caution">
    <text evidence="2">The sequence shown here is derived from an EMBL/GenBank/DDBJ whole genome shotgun (WGS) entry which is preliminary data.</text>
</comment>
<feature type="chain" id="PRO_5027108502" evidence="1">
    <location>
        <begin position="27"/>
        <end position="205"/>
    </location>
</feature>
<dbReference type="OrthoDB" id="9152372at2"/>
<organism evidence="2 3">
    <name type="scientific">Pseudoduganella ginsengisoli</name>
    <dbReference type="NCBI Taxonomy" id="1462440"/>
    <lineage>
        <taxon>Bacteria</taxon>
        <taxon>Pseudomonadati</taxon>
        <taxon>Pseudomonadota</taxon>
        <taxon>Betaproteobacteria</taxon>
        <taxon>Burkholderiales</taxon>
        <taxon>Oxalobacteraceae</taxon>
        <taxon>Telluria group</taxon>
        <taxon>Pseudoduganella</taxon>
    </lineage>
</organism>
<gene>
    <name evidence="2" type="ORF">GM668_07485</name>
</gene>
<evidence type="ECO:0000313" key="3">
    <source>
        <dbReference type="Proteomes" id="UP000484015"/>
    </source>
</evidence>
<protein>
    <submittedName>
        <fullName evidence="2">Uncharacterized protein</fullName>
    </submittedName>
</protein>
<proteinExistence type="predicted"/>
<name>A0A6L6PXM6_9BURK</name>
<accession>A0A6L6PXM6</accession>
<dbReference type="AlphaFoldDB" id="A0A6L6PXM6"/>
<feature type="signal peptide" evidence="1">
    <location>
        <begin position="1"/>
        <end position="26"/>
    </location>
</feature>
<reference evidence="2 3" key="1">
    <citation type="submission" date="2019-11" db="EMBL/GenBank/DDBJ databases">
        <title>Type strains purchased from KCTC, JCM and DSMZ.</title>
        <authorList>
            <person name="Lu H."/>
        </authorList>
    </citation>
    <scope>NUCLEOTIDE SEQUENCE [LARGE SCALE GENOMIC DNA]</scope>
    <source>
        <strain evidence="2 3">KCTC 42409</strain>
    </source>
</reference>
<sequence length="205" mass="22913">MAADRYKPILLMRPLLFVLSVPLTCAASSQVLLSADTESKLEGGMTPPNEVVQLILRDEPDDVAHVRECMVEKGLRKKYAAKLFTATSLHLNGDGIPDYFVRPSLEPYCAAFYGAHLFRYWFVVGHRNHGKISYHIIFKSGSDEARVLATMTNGYHDLELMGHTASTARVSSWRFNGKEYKPSRCIDQVMGENGWTGSTPCPVDE</sequence>
<evidence type="ECO:0000313" key="2">
    <source>
        <dbReference type="EMBL" id="MTW01929.1"/>
    </source>
</evidence>